<feature type="domain" description="Peptidase S24/S26A/S26B/S26C" evidence="2">
    <location>
        <begin position="106"/>
        <end position="196"/>
    </location>
</feature>
<name>A0A838XZ81_9HYPH</name>
<dbReference type="RefSeq" id="WP_181760365.1">
    <property type="nucleotide sequence ID" value="NZ_BMCR01000003.1"/>
</dbReference>
<sequence length="233" mass="24765">MLSHESVWCAIDLLARKNGLTPSGLARRAGLDPTTFNPSKRTAGDGRPRWPSMESIAKILSATQADLSEFVALTGSGAEAGDEVAADDLTADGVEDLPLPLPQTVPLLASAEAGAGGFFDDGGYPLGSGWNEVPLPSLRGTGDYALKVTGDGMLPLYRDGDIVVVSPRTKVRRGDRIIIKPHSGELTVRIFQRKTTTLLETRSLDGGAKGDAAKTTIRLSEIDWIARIIWASQ</sequence>
<dbReference type="SUPFAM" id="SSF51306">
    <property type="entry name" value="LexA/Signal peptidase"/>
    <property type="match status" value="1"/>
</dbReference>
<dbReference type="InterPro" id="IPR039418">
    <property type="entry name" value="LexA-like"/>
</dbReference>
<evidence type="ECO:0000259" key="2">
    <source>
        <dbReference type="Pfam" id="PF00717"/>
    </source>
</evidence>
<dbReference type="CDD" id="cd06529">
    <property type="entry name" value="S24_LexA-like"/>
    <property type="match status" value="1"/>
</dbReference>
<organism evidence="3 4">
    <name type="scientific">Stappia taiwanensis</name>
    <dbReference type="NCBI Taxonomy" id="992267"/>
    <lineage>
        <taxon>Bacteria</taxon>
        <taxon>Pseudomonadati</taxon>
        <taxon>Pseudomonadota</taxon>
        <taxon>Alphaproteobacteria</taxon>
        <taxon>Hyphomicrobiales</taxon>
        <taxon>Stappiaceae</taxon>
        <taxon>Stappia</taxon>
    </lineage>
</organism>
<gene>
    <name evidence="3" type="ORF">H1W37_10900</name>
</gene>
<proteinExistence type="predicted"/>
<evidence type="ECO:0000313" key="3">
    <source>
        <dbReference type="EMBL" id="MBA4612163.1"/>
    </source>
</evidence>
<accession>A0A838XZ81</accession>
<protein>
    <submittedName>
        <fullName evidence="3">Helix-turn-helix transcriptional regulator</fullName>
    </submittedName>
</protein>
<keyword evidence="4" id="KW-1185">Reference proteome</keyword>
<reference evidence="3 4" key="2">
    <citation type="submission" date="2020-08" db="EMBL/GenBank/DDBJ databases">
        <title>Stappia taiwanensis sp. nov., isolated from a coastal thermal spring.</title>
        <authorList>
            <person name="Kampfer P."/>
        </authorList>
    </citation>
    <scope>NUCLEOTIDE SEQUENCE [LARGE SCALE GENOMIC DNA]</scope>
    <source>
        <strain evidence="3 4">DSM 23284</strain>
    </source>
</reference>
<feature type="region of interest" description="Disordered" evidence="1">
    <location>
        <begin position="24"/>
        <end position="48"/>
    </location>
</feature>
<dbReference type="AlphaFoldDB" id="A0A838XZ81"/>
<dbReference type="Proteomes" id="UP000559404">
    <property type="component" value="Unassembled WGS sequence"/>
</dbReference>
<dbReference type="Pfam" id="PF00717">
    <property type="entry name" value="Peptidase_S24"/>
    <property type="match status" value="1"/>
</dbReference>
<reference evidence="3 4" key="1">
    <citation type="submission" date="2020-07" db="EMBL/GenBank/DDBJ databases">
        <authorList>
            <person name="Li M."/>
        </authorList>
    </citation>
    <scope>NUCLEOTIDE SEQUENCE [LARGE SCALE GENOMIC DNA]</scope>
    <source>
        <strain evidence="3 4">DSM 23284</strain>
    </source>
</reference>
<evidence type="ECO:0000313" key="4">
    <source>
        <dbReference type="Proteomes" id="UP000559404"/>
    </source>
</evidence>
<dbReference type="Gene3D" id="2.10.109.10">
    <property type="entry name" value="Umud Fragment, subunit A"/>
    <property type="match status" value="1"/>
</dbReference>
<dbReference type="InterPro" id="IPR036286">
    <property type="entry name" value="LexA/Signal_pep-like_sf"/>
</dbReference>
<comment type="caution">
    <text evidence="3">The sequence shown here is derived from an EMBL/GenBank/DDBJ whole genome shotgun (WGS) entry which is preliminary data.</text>
</comment>
<dbReference type="EMBL" id="JACEON010000009">
    <property type="protein sequence ID" value="MBA4612163.1"/>
    <property type="molecule type" value="Genomic_DNA"/>
</dbReference>
<evidence type="ECO:0000256" key="1">
    <source>
        <dbReference type="SAM" id="MobiDB-lite"/>
    </source>
</evidence>
<dbReference type="InterPro" id="IPR015927">
    <property type="entry name" value="Peptidase_S24_S26A/B/C"/>
</dbReference>